<dbReference type="AlphaFoldDB" id="A0A2U9C7N1"/>
<evidence type="ECO:0000256" key="1">
    <source>
        <dbReference type="SAM" id="MobiDB-lite"/>
    </source>
</evidence>
<accession>A0A2U9C7N1</accession>
<dbReference type="Proteomes" id="UP000246464">
    <property type="component" value="Chromosome 13"/>
</dbReference>
<keyword evidence="3" id="KW-1185">Reference proteome</keyword>
<protein>
    <submittedName>
        <fullName evidence="2">Uncharacterized protein</fullName>
    </submittedName>
</protein>
<evidence type="ECO:0000313" key="3">
    <source>
        <dbReference type="Proteomes" id="UP000246464"/>
    </source>
</evidence>
<dbReference type="EMBL" id="CP026255">
    <property type="protein sequence ID" value="AWP12565.1"/>
    <property type="molecule type" value="Genomic_DNA"/>
</dbReference>
<sequence>MMKPRGTEEGETDGGTERREILRRPRQDSSGERRDGQLSAIHHCGPARAGATLSRLTKGTQKAQRFVNEAEPGEAEQIEATKKKNLHRQQRQAVDNGPPQYVKYALPTKAKESL</sequence>
<feature type="compositionally biased region" description="Basic and acidic residues" evidence="1">
    <location>
        <begin position="15"/>
        <end position="36"/>
    </location>
</feature>
<organism evidence="2 3">
    <name type="scientific">Scophthalmus maximus</name>
    <name type="common">Turbot</name>
    <name type="synonym">Psetta maxima</name>
    <dbReference type="NCBI Taxonomy" id="52904"/>
    <lineage>
        <taxon>Eukaryota</taxon>
        <taxon>Metazoa</taxon>
        <taxon>Chordata</taxon>
        <taxon>Craniata</taxon>
        <taxon>Vertebrata</taxon>
        <taxon>Euteleostomi</taxon>
        <taxon>Actinopterygii</taxon>
        <taxon>Neopterygii</taxon>
        <taxon>Teleostei</taxon>
        <taxon>Neoteleostei</taxon>
        <taxon>Acanthomorphata</taxon>
        <taxon>Carangaria</taxon>
        <taxon>Pleuronectiformes</taxon>
        <taxon>Pleuronectoidei</taxon>
        <taxon>Scophthalmidae</taxon>
        <taxon>Scophthalmus</taxon>
    </lineage>
</organism>
<gene>
    <name evidence="2" type="ORF">SMAX5B_015331</name>
</gene>
<proteinExistence type="predicted"/>
<feature type="region of interest" description="Disordered" evidence="1">
    <location>
        <begin position="82"/>
        <end position="101"/>
    </location>
</feature>
<evidence type="ECO:0000313" key="2">
    <source>
        <dbReference type="EMBL" id="AWP12565.1"/>
    </source>
</evidence>
<name>A0A2U9C7N1_SCOMX</name>
<feature type="region of interest" description="Disordered" evidence="1">
    <location>
        <begin position="1"/>
        <end position="59"/>
    </location>
</feature>
<reference evidence="2 3" key="1">
    <citation type="submission" date="2017-12" db="EMBL/GenBank/DDBJ databases">
        <title>Integrating genomic resources of turbot (Scophthalmus maximus) in depth evaluation of genetic and physical mapping variation across individuals.</title>
        <authorList>
            <person name="Martinez P."/>
        </authorList>
    </citation>
    <scope>NUCLEOTIDE SEQUENCE [LARGE SCALE GENOMIC DNA]</scope>
</reference>